<protein>
    <recommendedName>
        <fullName evidence="5">SAP domain-containing protein</fullName>
    </recommendedName>
</protein>
<gene>
    <name evidence="3" type="ORF">KVV02_002050</name>
</gene>
<feature type="transmembrane region" description="Helical" evidence="2">
    <location>
        <begin position="368"/>
        <end position="390"/>
    </location>
</feature>
<keyword evidence="2" id="KW-0812">Transmembrane</keyword>
<reference evidence="3" key="1">
    <citation type="submission" date="2021-07" db="EMBL/GenBank/DDBJ databases">
        <title>Draft genome of Mortierella alpina, strain LL118, isolated from an aspen leaf litter sample.</title>
        <authorList>
            <person name="Yang S."/>
            <person name="Vinatzer B.A."/>
        </authorList>
    </citation>
    <scope>NUCLEOTIDE SEQUENCE</scope>
    <source>
        <strain evidence="3">LL118</strain>
    </source>
</reference>
<evidence type="ECO:0008006" key="5">
    <source>
        <dbReference type="Google" id="ProtNLM"/>
    </source>
</evidence>
<feature type="compositionally biased region" description="Basic and acidic residues" evidence="1">
    <location>
        <begin position="59"/>
        <end position="69"/>
    </location>
</feature>
<accession>A0A9P8AA02</accession>
<evidence type="ECO:0000313" key="4">
    <source>
        <dbReference type="Proteomes" id="UP000717515"/>
    </source>
</evidence>
<sequence length="391" mass="43363">MPSPSPSPIPRPSTPLLKRRKAELIELSLSLGLSGEGTREIVQERIRNYISNYGTSDNSLRDLVGKDDQESSNELQTTRDEDERLQHHVNEHPIASSFPRRSSGASRAILGTKGPDATSAMQDELFEAMDLARGLQKTLRGGQTSSRRSSASFQSASMRTRDHDSICETRVSGAAAVHGKKRSSSIAGSCSSQEGATDDDDPVECGYLKLVLDEWKRRVFQLGIVLGLTTSDCNIWTKLHDVGSTTTGLVWLTLLLELGVFLWRAVRQHDSWPQNVSIWTQLRTVTTDWAGFLKPFFVFYGTLFLIPTVLSQIVSMDRPQFRHGYRGILSTTTSSLSYFVLRFAIAYLLAQSDGSPWNRIEELKETFRYVPCTLILVTSGVGTILSLASIA</sequence>
<evidence type="ECO:0000256" key="1">
    <source>
        <dbReference type="SAM" id="MobiDB-lite"/>
    </source>
</evidence>
<comment type="caution">
    <text evidence="3">The sequence shown here is derived from an EMBL/GenBank/DDBJ whole genome shotgun (WGS) entry which is preliminary data.</text>
</comment>
<keyword evidence="2" id="KW-0472">Membrane</keyword>
<dbReference type="Proteomes" id="UP000717515">
    <property type="component" value="Unassembled WGS sequence"/>
</dbReference>
<evidence type="ECO:0000313" key="3">
    <source>
        <dbReference type="EMBL" id="KAG9325196.1"/>
    </source>
</evidence>
<feature type="compositionally biased region" description="Basic and acidic residues" evidence="1">
    <location>
        <begin position="77"/>
        <end position="91"/>
    </location>
</feature>
<dbReference type="EMBL" id="JAIFTL010000046">
    <property type="protein sequence ID" value="KAG9325196.1"/>
    <property type="molecule type" value="Genomic_DNA"/>
</dbReference>
<organism evidence="3 4">
    <name type="scientific">Mortierella alpina</name>
    <name type="common">Oleaginous fungus</name>
    <name type="synonym">Mortierella renispora</name>
    <dbReference type="NCBI Taxonomy" id="64518"/>
    <lineage>
        <taxon>Eukaryota</taxon>
        <taxon>Fungi</taxon>
        <taxon>Fungi incertae sedis</taxon>
        <taxon>Mucoromycota</taxon>
        <taxon>Mortierellomycotina</taxon>
        <taxon>Mortierellomycetes</taxon>
        <taxon>Mortierellales</taxon>
        <taxon>Mortierellaceae</taxon>
        <taxon>Mortierella</taxon>
    </lineage>
</organism>
<evidence type="ECO:0000256" key="2">
    <source>
        <dbReference type="SAM" id="Phobius"/>
    </source>
</evidence>
<keyword evidence="2" id="KW-1133">Transmembrane helix</keyword>
<feature type="transmembrane region" description="Helical" evidence="2">
    <location>
        <begin position="327"/>
        <end position="348"/>
    </location>
</feature>
<feature type="compositionally biased region" description="Low complexity" evidence="1">
    <location>
        <begin position="140"/>
        <end position="158"/>
    </location>
</feature>
<name>A0A9P8AA02_MORAP</name>
<feature type="transmembrane region" description="Helical" evidence="2">
    <location>
        <begin position="297"/>
        <end position="315"/>
    </location>
</feature>
<feature type="region of interest" description="Disordered" evidence="1">
    <location>
        <begin position="138"/>
        <end position="159"/>
    </location>
</feature>
<dbReference type="AlphaFoldDB" id="A0A9P8AA02"/>
<feature type="region of interest" description="Disordered" evidence="1">
    <location>
        <begin position="57"/>
        <end position="117"/>
    </location>
</feature>
<proteinExistence type="predicted"/>